<dbReference type="SUPFAM" id="SSF50341">
    <property type="entry name" value="CheW-like"/>
    <property type="match status" value="1"/>
</dbReference>
<reference evidence="2 3" key="1">
    <citation type="submission" date="2016-06" db="EMBL/GenBank/DDBJ databases">
        <authorList>
            <person name="Ramos C."/>
            <person name="Pintado A."/>
            <person name="Crespo-Gomez J.I."/>
        </authorList>
    </citation>
    <scope>NUCLEOTIDE SEQUENCE [LARGE SCALE GENOMIC DNA]</scope>
    <source>
        <strain evidence="2 3">AVO110</strain>
    </source>
</reference>
<name>A0ABR7RUH7_AQUAC</name>
<sequence length="177" mass="19339">MTTLPAQVPGRPPAVAETPLTQQFLTLTLGNELFALPIEHIREIIEFGSLTEIPLVPPFLRGVINLRGAVVPVIDLSVRFGRERTSIAKRTCIVIVEVTQDDNQQLIGIIVDAVNEVLAVEGHQLETRPAFGARIRADFIAGILKQNEQFVIVLDIPQALSLDELAQLVGELDQPAP</sequence>
<protein>
    <submittedName>
        <fullName evidence="2">Chemotaxis protein CheW</fullName>
    </submittedName>
</protein>
<dbReference type="Pfam" id="PF01584">
    <property type="entry name" value="CheW"/>
    <property type="match status" value="1"/>
</dbReference>
<gene>
    <name evidence="2" type="ORF">A9179_00870</name>
</gene>
<organism evidence="2 3">
    <name type="scientific">Aquipseudomonas alcaligenes</name>
    <name type="common">Pseudomonas alcaligenes</name>
    <dbReference type="NCBI Taxonomy" id="43263"/>
    <lineage>
        <taxon>Bacteria</taxon>
        <taxon>Pseudomonadati</taxon>
        <taxon>Pseudomonadota</taxon>
        <taxon>Gammaproteobacteria</taxon>
        <taxon>Pseudomonadales</taxon>
        <taxon>Pseudomonadaceae</taxon>
        <taxon>Aquipseudomonas</taxon>
    </lineage>
</organism>
<evidence type="ECO:0000313" key="3">
    <source>
        <dbReference type="Proteomes" id="UP000744555"/>
    </source>
</evidence>
<proteinExistence type="predicted"/>
<comment type="caution">
    <text evidence="2">The sequence shown here is derived from an EMBL/GenBank/DDBJ whole genome shotgun (WGS) entry which is preliminary data.</text>
</comment>
<dbReference type="PROSITE" id="PS50851">
    <property type="entry name" value="CHEW"/>
    <property type="match status" value="1"/>
</dbReference>
<dbReference type="InterPro" id="IPR002545">
    <property type="entry name" value="CheW-lke_dom"/>
</dbReference>
<feature type="domain" description="CheW-like" evidence="1">
    <location>
        <begin position="21"/>
        <end position="165"/>
    </location>
</feature>
<accession>A0ABR7RUH7</accession>
<dbReference type="PANTHER" id="PTHR22617">
    <property type="entry name" value="CHEMOTAXIS SENSOR HISTIDINE KINASE-RELATED"/>
    <property type="match status" value="1"/>
</dbReference>
<dbReference type="PANTHER" id="PTHR22617:SF41">
    <property type="entry name" value="CHEMOTAXIS SIGNAL TRANSDUCTION SYSTEM ADAPTOR PROTEIN CHEW"/>
    <property type="match status" value="1"/>
</dbReference>
<evidence type="ECO:0000313" key="2">
    <source>
        <dbReference type="EMBL" id="MBC9248816.1"/>
    </source>
</evidence>
<keyword evidence="3" id="KW-1185">Reference proteome</keyword>
<dbReference type="Proteomes" id="UP000744555">
    <property type="component" value="Unassembled WGS sequence"/>
</dbReference>
<dbReference type="EMBL" id="LZEU01000001">
    <property type="protein sequence ID" value="MBC9248816.1"/>
    <property type="molecule type" value="Genomic_DNA"/>
</dbReference>
<dbReference type="Gene3D" id="2.40.50.180">
    <property type="entry name" value="CheA-289, Domain 4"/>
    <property type="match status" value="1"/>
</dbReference>
<dbReference type="RefSeq" id="WP_187803981.1">
    <property type="nucleotide sequence ID" value="NZ_LZEU01000001.1"/>
</dbReference>
<dbReference type="SMART" id="SM00260">
    <property type="entry name" value="CheW"/>
    <property type="match status" value="1"/>
</dbReference>
<dbReference type="InterPro" id="IPR039315">
    <property type="entry name" value="CheW"/>
</dbReference>
<dbReference type="InterPro" id="IPR036061">
    <property type="entry name" value="CheW-like_dom_sf"/>
</dbReference>
<evidence type="ECO:0000259" key="1">
    <source>
        <dbReference type="PROSITE" id="PS50851"/>
    </source>
</evidence>
<dbReference type="Gene3D" id="2.30.30.40">
    <property type="entry name" value="SH3 Domains"/>
    <property type="match status" value="1"/>
</dbReference>